<dbReference type="EMBL" id="LAZR01027169">
    <property type="protein sequence ID" value="KKL66535.1"/>
    <property type="molecule type" value="Genomic_DNA"/>
</dbReference>
<dbReference type="PANTHER" id="PTHR11241:SF0">
    <property type="entry name" value="DEOXYURIDINE 5'-TRIPHOSPHATE NUCLEOTIDOHYDROLASE"/>
    <property type="match status" value="1"/>
</dbReference>
<reference evidence="6" key="1">
    <citation type="journal article" date="2015" name="Nature">
        <title>Complex archaea that bridge the gap between prokaryotes and eukaryotes.</title>
        <authorList>
            <person name="Spang A."/>
            <person name="Saw J.H."/>
            <person name="Jorgensen S.L."/>
            <person name="Zaremba-Niedzwiedzka K."/>
            <person name="Martijn J."/>
            <person name="Lind A.E."/>
            <person name="van Eijk R."/>
            <person name="Schleper C."/>
            <person name="Guy L."/>
            <person name="Ettema T.J."/>
        </authorList>
    </citation>
    <scope>NUCLEOTIDE SEQUENCE</scope>
</reference>
<evidence type="ECO:0000259" key="5">
    <source>
        <dbReference type="Pfam" id="PF00692"/>
    </source>
</evidence>
<proteinExistence type="inferred from homology"/>
<dbReference type="GO" id="GO:0046081">
    <property type="term" value="P:dUTP catabolic process"/>
    <property type="evidence" value="ECO:0007669"/>
    <property type="project" value="InterPro"/>
</dbReference>
<dbReference type="CDD" id="cd07557">
    <property type="entry name" value="trimeric_dUTPase"/>
    <property type="match status" value="1"/>
</dbReference>
<dbReference type="AlphaFoldDB" id="A0A0F9GAH7"/>
<dbReference type="PANTHER" id="PTHR11241">
    <property type="entry name" value="DEOXYURIDINE 5'-TRIPHOSPHATE NUCLEOTIDOHYDROLASE"/>
    <property type="match status" value="1"/>
</dbReference>
<feature type="domain" description="dUTPase-like" evidence="5">
    <location>
        <begin position="5"/>
        <end position="124"/>
    </location>
</feature>
<comment type="caution">
    <text evidence="6">The sequence shown here is derived from an EMBL/GenBank/DDBJ whole genome shotgun (WGS) entry which is preliminary data.</text>
</comment>
<feature type="non-terminal residue" evidence="6">
    <location>
        <position position="1"/>
    </location>
</feature>
<dbReference type="InterPro" id="IPR029054">
    <property type="entry name" value="dUTPase-like"/>
</dbReference>
<gene>
    <name evidence="6" type="ORF">LCGC14_2144030</name>
</gene>
<sequence length="125" mass="13458">TIPKWAPGDAGLDLHSAVDVTIARQSRAIVPLGIATQFPLQYVGILKDRSGNASKGRHIHGGVIDSGYRGEWRVIFENTGDDWNIKKGDRIAQVLFLPCFHLLIKTVDSLSDSVRGSSGFGSSGV</sequence>
<evidence type="ECO:0000256" key="1">
    <source>
        <dbReference type="ARBA" id="ARBA00006581"/>
    </source>
</evidence>
<dbReference type="InterPro" id="IPR008181">
    <property type="entry name" value="dUTPase"/>
</dbReference>
<protein>
    <recommendedName>
        <fullName evidence="2">dUTP diphosphatase</fullName>
        <ecNumber evidence="2">3.6.1.23</ecNumber>
    </recommendedName>
</protein>
<dbReference type="NCBIfam" id="TIGR00576">
    <property type="entry name" value="dut"/>
    <property type="match status" value="1"/>
</dbReference>
<dbReference type="InterPro" id="IPR036157">
    <property type="entry name" value="dUTPase-like_sf"/>
</dbReference>
<dbReference type="InterPro" id="IPR033704">
    <property type="entry name" value="dUTPase_trimeric"/>
</dbReference>
<dbReference type="Gene3D" id="2.70.40.10">
    <property type="match status" value="1"/>
</dbReference>
<evidence type="ECO:0000256" key="4">
    <source>
        <dbReference type="ARBA" id="ARBA00023080"/>
    </source>
</evidence>
<comment type="similarity">
    <text evidence="1">Belongs to the dUTPase family.</text>
</comment>
<dbReference type="EC" id="3.6.1.23" evidence="2"/>
<evidence type="ECO:0000256" key="2">
    <source>
        <dbReference type="ARBA" id="ARBA00012379"/>
    </source>
</evidence>
<dbReference type="GO" id="GO:0004170">
    <property type="term" value="F:dUTP diphosphatase activity"/>
    <property type="evidence" value="ECO:0007669"/>
    <property type="project" value="UniProtKB-EC"/>
</dbReference>
<dbReference type="GO" id="GO:0000287">
    <property type="term" value="F:magnesium ion binding"/>
    <property type="evidence" value="ECO:0007669"/>
    <property type="project" value="InterPro"/>
</dbReference>
<keyword evidence="3" id="KW-0378">Hydrolase</keyword>
<accession>A0A0F9GAH7</accession>
<evidence type="ECO:0000256" key="3">
    <source>
        <dbReference type="ARBA" id="ARBA00022801"/>
    </source>
</evidence>
<dbReference type="GO" id="GO:0006226">
    <property type="term" value="P:dUMP biosynthetic process"/>
    <property type="evidence" value="ECO:0007669"/>
    <property type="project" value="InterPro"/>
</dbReference>
<name>A0A0F9GAH7_9ZZZZ</name>
<organism evidence="6">
    <name type="scientific">marine sediment metagenome</name>
    <dbReference type="NCBI Taxonomy" id="412755"/>
    <lineage>
        <taxon>unclassified sequences</taxon>
        <taxon>metagenomes</taxon>
        <taxon>ecological metagenomes</taxon>
    </lineage>
</organism>
<dbReference type="Pfam" id="PF00692">
    <property type="entry name" value="dUTPase"/>
    <property type="match status" value="1"/>
</dbReference>
<keyword evidence="4" id="KW-0546">Nucleotide metabolism</keyword>
<dbReference type="SUPFAM" id="SSF51283">
    <property type="entry name" value="dUTPase-like"/>
    <property type="match status" value="1"/>
</dbReference>
<evidence type="ECO:0000313" key="6">
    <source>
        <dbReference type="EMBL" id="KKL66535.1"/>
    </source>
</evidence>